<protein>
    <submittedName>
        <fullName evidence="1">Uncharacterized protein</fullName>
    </submittedName>
</protein>
<proteinExistence type="predicted"/>
<reference evidence="1" key="1">
    <citation type="submission" date="2023-07" db="EMBL/GenBank/DDBJ databases">
        <title>Sorghum-associated microbial communities from plants grown in Nebraska, USA.</title>
        <authorList>
            <person name="Schachtman D."/>
        </authorList>
    </citation>
    <scope>NUCLEOTIDE SEQUENCE</scope>
    <source>
        <strain evidence="1">BE46</strain>
    </source>
</reference>
<gene>
    <name evidence="1" type="ORF">J2X87_004391</name>
</gene>
<dbReference type="Proteomes" id="UP001259420">
    <property type="component" value="Unassembled WGS sequence"/>
</dbReference>
<accession>A0ACC6JRY6</accession>
<name>A0ACC6JRY6_9PSED</name>
<dbReference type="EMBL" id="JAVDSD010000011">
    <property type="protein sequence ID" value="MDR6609291.1"/>
    <property type="molecule type" value="Genomic_DNA"/>
</dbReference>
<comment type="caution">
    <text evidence="1">The sequence shown here is derived from an EMBL/GenBank/DDBJ whole genome shotgun (WGS) entry which is preliminary data.</text>
</comment>
<keyword evidence="2" id="KW-1185">Reference proteome</keyword>
<sequence>MLLATWTLLIRKDLALTVGDESDPLVSRRQVIDPVRVDEANRLRHDKLTRKTIEQVRWLLLRNLQSLKAREHPVRQTAAGLLAGHRQSGSAADAYGVVGRNKQPKKGHQADGVRLPG</sequence>
<evidence type="ECO:0000313" key="2">
    <source>
        <dbReference type="Proteomes" id="UP001259420"/>
    </source>
</evidence>
<evidence type="ECO:0000313" key="1">
    <source>
        <dbReference type="EMBL" id="MDR6609291.1"/>
    </source>
</evidence>
<organism evidence="1 2">
    <name type="scientific">Pseudomonas synxantha</name>
    <dbReference type="NCBI Taxonomy" id="47883"/>
    <lineage>
        <taxon>Bacteria</taxon>
        <taxon>Pseudomonadati</taxon>
        <taxon>Pseudomonadota</taxon>
        <taxon>Gammaproteobacteria</taxon>
        <taxon>Pseudomonadales</taxon>
        <taxon>Pseudomonadaceae</taxon>
        <taxon>Pseudomonas</taxon>
    </lineage>
</organism>